<reference evidence="1" key="3">
    <citation type="submission" date="2015-03" db="EMBL/GenBank/DDBJ databases">
        <authorList>
            <person name="Murphy D."/>
        </authorList>
    </citation>
    <scope>NUCLEOTIDE SEQUENCE [LARGE SCALE GENOMIC DNA]</scope>
    <source>
        <strain evidence="1">A125KOH2</strain>
    </source>
</reference>
<dbReference type="AlphaFoldDB" id="A0A0T9R3S2"/>
<evidence type="ECO:0000313" key="4">
    <source>
        <dbReference type="Proteomes" id="UP000045840"/>
    </source>
</evidence>
<dbReference type="OrthoDB" id="6445042at2"/>
<keyword evidence="3" id="KW-1185">Reference proteome</keyword>
<proteinExistence type="predicted"/>
<dbReference type="Proteomes" id="UP000044625">
    <property type="component" value="Unassembled WGS sequence"/>
</dbReference>
<reference evidence="4" key="2">
    <citation type="submission" date="2015-03" db="EMBL/GenBank/DDBJ databases">
        <authorList>
            <consortium name="Pathogen Informatics"/>
        </authorList>
    </citation>
    <scope>NUCLEOTIDE SEQUENCE [LARGE SCALE GENOMIC DNA]</scope>
    <source>
        <strain evidence="4">A125KOH2</strain>
    </source>
</reference>
<gene>
    <name evidence="1" type="ORF">ERS008529_04013</name>
    <name evidence="2" type="ORF">ERS137968_04669</name>
</gene>
<dbReference type="EMBL" id="CWJL01000059">
    <property type="protein sequence ID" value="CRY69517.1"/>
    <property type="molecule type" value="Genomic_DNA"/>
</dbReference>
<evidence type="ECO:0000313" key="2">
    <source>
        <dbReference type="EMBL" id="CRY69517.1"/>
    </source>
</evidence>
<sequence length="101" mass="11346">MTDIYNHLARCDFSQMDSKTLSEVRNQSEDAFNGIMAGIHGMGSVAFWATDSENYSDDLAAKDLRSLGEALMYLPRIAAALNDNAQNARFEIWHRGGFPKW</sequence>
<accession>A0A0T9R3S2</accession>
<name>A0A0T9R3S2_9GAMM</name>
<dbReference type="STRING" id="1288385.ERS137968_04669"/>
<protein>
    <submittedName>
        <fullName evidence="1">Uncharacterized protein</fullName>
    </submittedName>
</protein>
<dbReference type="Proteomes" id="UP000045840">
    <property type="component" value="Unassembled WGS sequence"/>
</dbReference>
<dbReference type="EMBL" id="CQAZ01000049">
    <property type="protein sequence ID" value="CNI43322.1"/>
    <property type="molecule type" value="Genomic_DNA"/>
</dbReference>
<evidence type="ECO:0000313" key="1">
    <source>
        <dbReference type="EMBL" id="CNI43322.1"/>
    </source>
</evidence>
<evidence type="ECO:0000313" key="3">
    <source>
        <dbReference type="Proteomes" id="UP000044625"/>
    </source>
</evidence>
<dbReference type="RefSeq" id="WP_049614864.1">
    <property type="nucleotide sequence ID" value="NZ_CAWMMU010000059.1"/>
</dbReference>
<organism evidence="1 4">
    <name type="scientific">Yersinia pekkanenii</name>
    <dbReference type="NCBI Taxonomy" id="1288385"/>
    <lineage>
        <taxon>Bacteria</taxon>
        <taxon>Pseudomonadati</taxon>
        <taxon>Pseudomonadota</taxon>
        <taxon>Gammaproteobacteria</taxon>
        <taxon>Enterobacterales</taxon>
        <taxon>Yersiniaceae</taxon>
        <taxon>Yersinia</taxon>
    </lineage>
</organism>
<reference evidence="2 3" key="1">
    <citation type="submission" date="2015-03" db="EMBL/GenBank/DDBJ databases">
        <authorList>
            <consortium name="Pathogen Informatics"/>
            <person name="Murphy D."/>
        </authorList>
    </citation>
    <scope>NUCLEOTIDE SEQUENCE [LARGE SCALE GENOMIC DNA]</scope>
    <source>
        <strain evidence="3">type strain: CIP110230</strain>
        <strain evidence="2">Type strain: CIP110230</strain>
    </source>
</reference>